<sequence length="183" mass="19405">DCVTPERKTKLTIAENKELLPLSGRDLSQKGQQVVGNTLRVFTHDAAGVGARRVEVTQQGSVPLLGLISLSGLGEVVALRVDEVRDGRLNNELGVSVGVRGAQGALLGDGDHVREARRVTIDSGRAGEDNVGDIVALHSAEQVDRAVDVDMVVVERPLAGLADSLADLRSAPKTQTHSPRIRL</sequence>
<feature type="non-terminal residue" evidence="1">
    <location>
        <position position="1"/>
    </location>
</feature>
<protein>
    <submittedName>
        <fullName evidence="1">Uncharacterized protein</fullName>
    </submittedName>
</protein>
<reference evidence="1 2" key="1">
    <citation type="submission" date="2015-04" db="EMBL/GenBank/DDBJ databases">
        <authorList>
            <person name="Heijne W.H."/>
            <person name="Fedorova N.D."/>
            <person name="Nierman W.C."/>
            <person name="Vollebregt A.W."/>
            <person name="Zhao Z."/>
            <person name="Wu L."/>
            <person name="Kumar M."/>
            <person name="Stam H."/>
            <person name="van den Berg M.A."/>
            <person name="Pel H.J."/>
        </authorList>
    </citation>
    <scope>NUCLEOTIDE SEQUENCE [LARGE SCALE GENOMIC DNA]</scope>
    <source>
        <strain evidence="1 2">CBS 393.64</strain>
    </source>
</reference>
<gene>
    <name evidence="1" type="ORF">T310_10320</name>
</gene>
<dbReference type="EMBL" id="LASV01000830">
    <property type="protein sequence ID" value="KKA16122.1"/>
    <property type="molecule type" value="Genomic_DNA"/>
</dbReference>
<dbReference type="STRING" id="1408163.A0A0F4YD47"/>
<dbReference type="Proteomes" id="UP000053958">
    <property type="component" value="Unassembled WGS sequence"/>
</dbReference>
<name>A0A0F4YD47_RASE3</name>
<dbReference type="GeneID" id="25313379"/>
<comment type="caution">
    <text evidence="1">The sequence shown here is derived from an EMBL/GenBank/DDBJ whole genome shotgun (WGS) entry which is preliminary data.</text>
</comment>
<organism evidence="1 2">
    <name type="scientific">Rasamsonia emersonii (strain ATCC 16479 / CBS 393.64 / IMI 116815)</name>
    <dbReference type="NCBI Taxonomy" id="1408163"/>
    <lineage>
        <taxon>Eukaryota</taxon>
        <taxon>Fungi</taxon>
        <taxon>Dikarya</taxon>
        <taxon>Ascomycota</taxon>
        <taxon>Pezizomycotina</taxon>
        <taxon>Eurotiomycetes</taxon>
        <taxon>Eurotiomycetidae</taxon>
        <taxon>Eurotiales</taxon>
        <taxon>Trichocomaceae</taxon>
        <taxon>Rasamsonia</taxon>
    </lineage>
</organism>
<proteinExistence type="predicted"/>
<keyword evidence="2" id="KW-1185">Reference proteome</keyword>
<evidence type="ECO:0000313" key="1">
    <source>
        <dbReference type="EMBL" id="KKA16122.1"/>
    </source>
</evidence>
<accession>A0A0F4YD47</accession>
<dbReference type="AlphaFoldDB" id="A0A0F4YD47"/>
<dbReference type="RefSeq" id="XP_013322734.1">
    <property type="nucleotide sequence ID" value="XM_013467280.1"/>
</dbReference>
<evidence type="ECO:0000313" key="2">
    <source>
        <dbReference type="Proteomes" id="UP000053958"/>
    </source>
</evidence>